<dbReference type="GO" id="GO:0046872">
    <property type="term" value="F:metal ion binding"/>
    <property type="evidence" value="ECO:0007669"/>
    <property type="project" value="UniProtKB-KW"/>
</dbReference>
<dbReference type="SUPFAM" id="SSF53335">
    <property type="entry name" value="S-adenosyl-L-methionine-dependent methyltransferases"/>
    <property type="match status" value="1"/>
</dbReference>
<feature type="binding site" evidence="1">
    <location>
        <position position="40"/>
    </location>
    <ligand>
        <name>Zn(2+)</name>
        <dbReference type="ChEBI" id="CHEBI:29105"/>
    </ligand>
</feature>
<evidence type="ECO:0000259" key="3">
    <source>
        <dbReference type="Pfam" id="PF13847"/>
    </source>
</evidence>
<keyword evidence="2" id="KW-0949">S-adenosyl-L-methionine</keyword>
<keyword evidence="6" id="KW-1185">Reference proteome</keyword>
<dbReference type="CDD" id="cd02440">
    <property type="entry name" value="AdoMet_MTases"/>
    <property type="match status" value="1"/>
</dbReference>
<name>A0A0C1QK31_9RICK</name>
<reference evidence="5 6" key="1">
    <citation type="submission" date="2014-11" db="EMBL/GenBank/DDBJ databases">
        <title>A Rickettsiales Symbiont of Amoebae With Ancient Features.</title>
        <authorList>
            <person name="Schulz F."/>
            <person name="Martijn J."/>
            <person name="Wascher F."/>
            <person name="Kostanjsek R."/>
            <person name="Ettema T.J."/>
            <person name="Horn M."/>
        </authorList>
    </citation>
    <scope>NUCLEOTIDE SEQUENCE [LARGE SCALE GENOMIC DNA]</scope>
    <source>
        <strain evidence="5 6">UWC36</strain>
    </source>
</reference>
<gene>
    <name evidence="5" type="ORF">NF27_HQ00310</name>
</gene>
<sequence>MMPHTNQKITANEVSALMCPVCGGEKLIGFEKYLGCAKGHIYDKARQGYVNLLSANQKNSKNPGDNRMMVKSRAKFLNEGYYQPISNTLNMLITNEYLKPVKDNFHIADIGCGEGYYLSNLKQHLDSHLKVKANYYGIDISKEAIKLAAGHNKGILWCVGSAIKLPLQEKTIDIALSVFAPLYLNEYHRVLADMGRLITVTPSTLHLIEMRNILFSSITEKEKDKLVKKAEEYFTLENCLPLTFKCRIGVQEDIESLLAMTPFYFKSGGEKKAELLSLKELTVTVDVKISVFKKRGE</sequence>
<dbReference type="STRING" id="86105.NF27_HQ00310"/>
<feature type="binding site" evidence="1">
    <location>
        <position position="19"/>
    </location>
    <ligand>
        <name>Zn(2+)</name>
        <dbReference type="ChEBI" id="CHEBI:29105"/>
    </ligand>
</feature>
<feature type="domain" description="23S rRNA (guanine(745)-N(1))-methyltransferase N-terminal" evidence="4">
    <location>
        <begin position="18"/>
        <end position="61"/>
    </location>
</feature>
<feature type="binding site" evidence="2">
    <location>
        <position position="206"/>
    </location>
    <ligand>
        <name>S-adenosyl-L-methionine</name>
        <dbReference type="ChEBI" id="CHEBI:59789"/>
    </ligand>
</feature>
<evidence type="ECO:0000313" key="6">
    <source>
        <dbReference type="Proteomes" id="UP000031258"/>
    </source>
</evidence>
<evidence type="ECO:0000313" key="5">
    <source>
        <dbReference type="EMBL" id="KIE04493.1"/>
    </source>
</evidence>
<comment type="caution">
    <text evidence="5">The sequence shown here is derived from an EMBL/GenBank/DDBJ whole genome shotgun (WGS) entry which is preliminary data.</text>
</comment>
<keyword evidence="5" id="KW-0808">Transferase</keyword>
<feature type="binding site" evidence="1">
    <location>
        <position position="36"/>
    </location>
    <ligand>
        <name>Zn(2+)</name>
        <dbReference type="ChEBI" id="CHEBI:29105"/>
    </ligand>
</feature>
<keyword evidence="1" id="KW-0479">Metal-binding</keyword>
<dbReference type="InterPro" id="IPR029063">
    <property type="entry name" value="SAM-dependent_MTases_sf"/>
</dbReference>
<feature type="binding site" evidence="1">
    <location>
        <position position="22"/>
    </location>
    <ligand>
        <name>Zn(2+)</name>
        <dbReference type="ChEBI" id="CHEBI:29105"/>
    </ligand>
</feature>
<feature type="binding site" evidence="2">
    <location>
        <position position="82"/>
    </location>
    <ligand>
        <name>S-adenosyl-L-methionine</name>
        <dbReference type="ChEBI" id="CHEBI:59789"/>
    </ligand>
</feature>
<proteinExistence type="predicted"/>
<accession>A0A0C1QK31</accession>
<dbReference type="InterPro" id="IPR025714">
    <property type="entry name" value="Methyltranfer_dom"/>
</dbReference>
<organism evidence="5 6">
    <name type="scientific">Candidatus Jidaibacter acanthamoebae</name>
    <dbReference type="NCBI Taxonomy" id="86105"/>
    <lineage>
        <taxon>Bacteria</taxon>
        <taxon>Pseudomonadati</taxon>
        <taxon>Pseudomonadota</taxon>
        <taxon>Alphaproteobacteria</taxon>
        <taxon>Rickettsiales</taxon>
        <taxon>Candidatus Midichloriaceae</taxon>
        <taxon>Candidatus Jidaibacter</taxon>
    </lineage>
</organism>
<evidence type="ECO:0000256" key="1">
    <source>
        <dbReference type="PIRSR" id="PIRSR018249-1"/>
    </source>
</evidence>
<dbReference type="PATRIC" id="fig|86105.3.peg.1669"/>
<dbReference type="PIRSF" id="PIRSF018249">
    <property type="entry name" value="MyrA_prd"/>
    <property type="match status" value="1"/>
</dbReference>
<dbReference type="Pfam" id="PF21302">
    <property type="entry name" value="Zn_ribbon_RlmA"/>
    <property type="match status" value="1"/>
</dbReference>
<dbReference type="Pfam" id="PF13847">
    <property type="entry name" value="Methyltransf_31"/>
    <property type="match status" value="1"/>
</dbReference>
<keyword evidence="1" id="KW-0862">Zinc</keyword>
<dbReference type="EMBL" id="JSWE01000184">
    <property type="protein sequence ID" value="KIE04493.1"/>
    <property type="molecule type" value="Genomic_DNA"/>
</dbReference>
<feature type="binding site" evidence="2">
    <location>
        <begin position="114"/>
        <end position="115"/>
    </location>
    <ligand>
        <name>S-adenosyl-L-methionine</name>
        <dbReference type="ChEBI" id="CHEBI:59789"/>
    </ligand>
</feature>
<dbReference type="GO" id="GO:0032259">
    <property type="term" value="P:methylation"/>
    <property type="evidence" value="ECO:0007669"/>
    <property type="project" value="UniProtKB-KW"/>
</dbReference>
<keyword evidence="5" id="KW-0489">Methyltransferase</keyword>
<dbReference type="InterPro" id="IPR048647">
    <property type="entry name" value="RlmA_N"/>
</dbReference>
<evidence type="ECO:0000259" key="4">
    <source>
        <dbReference type="Pfam" id="PF21302"/>
    </source>
</evidence>
<dbReference type="Proteomes" id="UP000031258">
    <property type="component" value="Unassembled WGS sequence"/>
</dbReference>
<dbReference type="Gene3D" id="3.40.50.150">
    <property type="entry name" value="Vaccinia Virus protein VP39"/>
    <property type="match status" value="1"/>
</dbReference>
<evidence type="ECO:0000256" key="2">
    <source>
        <dbReference type="PIRSR" id="PIRSR018249-2"/>
    </source>
</evidence>
<dbReference type="GO" id="GO:0008168">
    <property type="term" value="F:methyltransferase activity"/>
    <property type="evidence" value="ECO:0007669"/>
    <property type="project" value="UniProtKB-KW"/>
</dbReference>
<feature type="domain" description="Methyltransferase" evidence="3">
    <location>
        <begin position="102"/>
        <end position="223"/>
    </location>
</feature>
<dbReference type="AlphaFoldDB" id="A0A0C1QK31"/>
<dbReference type="InterPro" id="IPR016718">
    <property type="entry name" value="rRNA_m1G-MeTrfase_A_prd"/>
</dbReference>
<protein>
    <submittedName>
        <fullName evidence="5">rRNA (Guanine-N(1)-)-methyltransferase</fullName>
    </submittedName>
</protein>